<feature type="compositionally biased region" description="Low complexity" evidence="6">
    <location>
        <begin position="532"/>
        <end position="548"/>
    </location>
</feature>
<dbReference type="GO" id="GO:0016324">
    <property type="term" value="C:apical plasma membrane"/>
    <property type="evidence" value="ECO:0007669"/>
    <property type="project" value="TreeGrafter"/>
</dbReference>
<feature type="domain" description="ASD2" evidence="7">
    <location>
        <begin position="1126"/>
        <end position="1404"/>
    </location>
</feature>
<feature type="region of interest" description="Disordered" evidence="6">
    <location>
        <begin position="438"/>
        <end position="556"/>
    </location>
</feature>
<feature type="compositionally biased region" description="Basic and acidic residues" evidence="6">
    <location>
        <begin position="506"/>
        <end position="516"/>
    </location>
</feature>
<dbReference type="GO" id="GO:0043296">
    <property type="term" value="C:apical junction complex"/>
    <property type="evidence" value="ECO:0007669"/>
    <property type="project" value="TreeGrafter"/>
</dbReference>
<feature type="region of interest" description="Disordered" evidence="6">
    <location>
        <begin position="580"/>
        <end position="620"/>
    </location>
</feature>
<feature type="region of interest" description="Disordered" evidence="6">
    <location>
        <begin position="654"/>
        <end position="774"/>
    </location>
</feature>
<dbReference type="Ensembl" id="ENSSFOT00015014941.2">
    <property type="protein sequence ID" value="ENSSFOP00015014766.2"/>
    <property type="gene ID" value="ENSSFOG00015009526.2"/>
</dbReference>
<evidence type="ECO:0000259" key="7">
    <source>
        <dbReference type="PROSITE" id="PS51307"/>
    </source>
</evidence>
<feature type="compositionally biased region" description="Basic and acidic residues" evidence="6">
    <location>
        <begin position="829"/>
        <end position="841"/>
    </location>
</feature>
<dbReference type="GO" id="GO:0007015">
    <property type="term" value="P:actin filament organization"/>
    <property type="evidence" value="ECO:0007669"/>
    <property type="project" value="TreeGrafter"/>
</dbReference>
<evidence type="ECO:0000313" key="9">
    <source>
        <dbReference type="Proteomes" id="UP000694397"/>
    </source>
</evidence>
<feature type="coiled-coil region" evidence="5">
    <location>
        <begin position="1234"/>
        <end position="1264"/>
    </location>
</feature>
<proteinExistence type="inferred from homology"/>
<keyword evidence="5" id="KW-0175">Coiled coil</keyword>
<dbReference type="OrthoDB" id="10063560at2759"/>
<evidence type="ECO:0000256" key="5">
    <source>
        <dbReference type="SAM" id="Coils"/>
    </source>
</evidence>
<evidence type="ECO:0000256" key="2">
    <source>
        <dbReference type="ARBA" id="ARBA00006469"/>
    </source>
</evidence>
<dbReference type="GO" id="GO:0030864">
    <property type="term" value="C:cortical actin cytoskeleton"/>
    <property type="evidence" value="ECO:0007669"/>
    <property type="project" value="TreeGrafter"/>
</dbReference>
<feature type="compositionally biased region" description="Basic and acidic residues" evidence="6">
    <location>
        <begin position="968"/>
        <end position="979"/>
    </location>
</feature>
<dbReference type="Proteomes" id="UP000694397">
    <property type="component" value="Chromosome 13"/>
</dbReference>
<evidence type="ECO:0000256" key="1">
    <source>
        <dbReference type="ARBA" id="ARBA00004245"/>
    </source>
</evidence>
<evidence type="ECO:0000256" key="6">
    <source>
        <dbReference type="SAM" id="MobiDB-lite"/>
    </source>
</evidence>
<feature type="compositionally biased region" description="Polar residues" evidence="6">
    <location>
        <begin position="50"/>
        <end position="91"/>
    </location>
</feature>
<feature type="compositionally biased region" description="Basic and acidic residues" evidence="6">
    <location>
        <begin position="687"/>
        <end position="700"/>
    </location>
</feature>
<dbReference type="GeneTree" id="ENSGT00940000159479"/>
<dbReference type="InterPro" id="IPR014799">
    <property type="entry name" value="ASD2_dom"/>
</dbReference>
<sequence>MVVRRQSVPEIRPHSWHLAKLSELPSATPDTPPAMQLHPAPFTVPWHSGGDNSDPSMQWSQLSRHCSTDRSSSLGSMESLDTPSQGYYESQLSPVDPAIFNNKRDSAYSSFSASSNTSDCTVSLRPGEASSMDNLVHGLGRSQLPDGGSVDTCESPAHLSESKPPSSSYSFGEQSKAGALPEPLQPPVHKDGFQATRGCSGTNGNCCVSLLADIHSKSSCQGEDPSEASGLSRCQCYPDGDGRCEGKGTEQYYMLSSQQEPCYGCTKGRDSTLSNCVASTEASSPAPSPSIYDTPSKGTAEVPAPQLLPPLSQRGVEVHRHSVPEKLPSAQLQQLELSSGVSCRTPSPCSQRSGSPRDELEVRMGGVPSLRSLDRSQCSTPGSVGAFEQEQLPHGEPFQHTYGRSLSMPGEAAIASLMGGSSPRLSTAASVDTLLEETRADGSEAPPPKPGSSRQRRSAKARRCSDRFATNLRNEIQRKKAQLQRSQGPGAPLYGDQTVEEEEDSAECKESPEVHVRPLPSSNIPASSRRLPIPQSQPHSPSCPSRSPTWIPQCPTLTRPGCNQTVDEQNQTGKVRRWRWTPEHKLQPELEQERQADMGTRPGGGKTARSRSSSRTDDCEILPFAERMKFFEETSRSLSVSNLPGLTSCGKRQVNLTQVKQSRDTSGASQRRYSYQGYVQRPPQARRPSESSNHEREDPHQTTVTKQDFRPQRHVQSNGPPPTEHYDRKAPRSTFQPTTERESGDRQLRYLGSSQRSHTPTEAHPVQEREQPKVNRKLSLTERDCRWDFQPAGGSVLQDCGSCWGNSGVANTLSTYSAQEPLGPQRSRALSESEVRLDTQHPRTNPAAFPGPALSEVEESNGMSRRKGPPPPRPPPPKWDEFHRRRASQQNIFSTPSPTPREALGPQRSPDSLFRPSSDLDVARQRSQSLPLEAEPENFQRYSQERLAGHCSPAFARGVFRPVTVPPREPDASFRHPDPNRVASPGMSGDSGTAGLGVQDRPALLKPVSARQRCVAEWDRGVLQGGTNVPVMENSCHQGVHSPQFYLAVNSVTCQRRGSSSPNARNPELRTIWQEDSRPFETDIDEFQDDCGADEAAAGTQVEAHGFARPATVLETDIDTIPVAEPHPRTAPPHHRSLAETLLAADAEDQTRANLLEELLPPGGEGGDAGAETWRGGRLELSMDSLERRSRLESARTRGPGSSHSSYRYPAAVLGTGDGGEEEEEELSYKRQLMESLQRKLSVLREAQRGLQEEVRANARLGEEVEALVLAVCRPCEVDKFRMLVGDLDKVVSLLLSLSGRLLRVESALDCLGPDAGHHERHPLLEKKRLLLRQLGEARELKEHVDRREEAVCRVLGRCLTPEQLRDYGHFIKMKAALLVEQRQLEDKIRLGEEQLRALQDSLGPAFGALLDCGRS</sequence>
<comment type="similarity">
    <text evidence="2">Belongs to the shroom family.</text>
</comment>
<dbReference type="GO" id="GO:0005912">
    <property type="term" value="C:adherens junction"/>
    <property type="evidence" value="ECO:0007669"/>
    <property type="project" value="TreeGrafter"/>
</dbReference>
<dbReference type="Pfam" id="PF08687">
    <property type="entry name" value="ASD2"/>
    <property type="match status" value="1"/>
</dbReference>
<dbReference type="PANTHER" id="PTHR15012:SF35">
    <property type="entry name" value="PROTEIN SHROOM4"/>
    <property type="match status" value="1"/>
</dbReference>
<reference evidence="8" key="3">
    <citation type="submission" date="2025-09" db="UniProtKB">
        <authorList>
            <consortium name="Ensembl"/>
        </authorList>
    </citation>
    <scope>IDENTIFICATION</scope>
</reference>
<evidence type="ECO:0000256" key="4">
    <source>
        <dbReference type="ARBA" id="ARBA00023212"/>
    </source>
</evidence>
<gene>
    <name evidence="8" type="primary">LOC108922962</name>
</gene>
<feature type="compositionally biased region" description="Basic and acidic residues" evidence="6">
    <location>
        <begin position="759"/>
        <end position="774"/>
    </location>
</feature>
<feature type="region of interest" description="Disordered" evidence="6">
    <location>
        <begin position="1185"/>
        <end position="1211"/>
    </location>
</feature>
<feature type="region of interest" description="Disordered" evidence="6">
    <location>
        <begin position="133"/>
        <end position="183"/>
    </location>
</feature>
<comment type="subcellular location">
    <subcellularLocation>
        <location evidence="1">Cytoplasm</location>
        <location evidence="1">Cytoskeleton</location>
    </subcellularLocation>
</comment>
<feature type="region of interest" description="Disordered" evidence="6">
    <location>
        <begin position="968"/>
        <end position="993"/>
    </location>
</feature>
<dbReference type="GO" id="GO:0051015">
    <property type="term" value="F:actin filament binding"/>
    <property type="evidence" value="ECO:0007669"/>
    <property type="project" value="InterPro"/>
</dbReference>
<keyword evidence="4" id="KW-0206">Cytoskeleton</keyword>
<evidence type="ECO:0000313" key="8">
    <source>
        <dbReference type="Ensembl" id="ENSSFOP00015014766.2"/>
    </source>
</evidence>
<evidence type="ECO:0000256" key="3">
    <source>
        <dbReference type="ARBA" id="ARBA00022490"/>
    </source>
</evidence>
<accession>A0A8C9RJ09</accession>
<feature type="compositionally biased region" description="Basic and acidic residues" evidence="6">
    <location>
        <begin position="580"/>
        <end position="596"/>
    </location>
</feature>
<protein>
    <recommendedName>
        <fullName evidence="7">ASD2 domain-containing protein</fullName>
    </recommendedName>
</protein>
<feature type="region of interest" description="Disordered" evidence="6">
    <location>
        <begin position="338"/>
        <end position="404"/>
    </location>
</feature>
<feature type="compositionally biased region" description="Basic and acidic residues" evidence="6">
    <location>
        <begin position="1185"/>
        <end position="1196"/>
    </location>
</feature>
<name>A0A8C9RJ09_SCLFO</name>
<feature type="compositionally biased region" description="Basic and acidic residues" evidence="6">
    <location>
        <begin position="739"/>
        <end position="748"/>
    </location>
</feature>
<organism evidence="8 9">
    <name type="scientific">Scleropages formosus</name>
    <name type="common">Asian bonytongue</name>
    <name type="synonym">Osteoglossum formosum</name>
    <dbReference type="NCBI Taxonomy" id="113540"/>
    <lineage>
        <taxon>Eukaryota</taxon>
        <taxon>Metazoa</taxon>
        <taxon>Chordata</taxon>
        <taxon>Craniata</taxon>
        <taxon>Vertebrata</taxon>
        <taxon>Euteleostomi</taxon>
        <taxon>Actinopterygii</taxon>
        <taxon>Neopterygii</taxon>
        <taxon>Teleostei</taxon>
        <taxon>Osteoglossocephala</taxon>
        <taxon>Osteoglossomorpha</taxon>
        <taxon>Osteoglossiformes</taxon>
        <taxon>Osteoglossidae</taxon>
        <taxon>Scleropages</taxon>
    </lineage>
</organism>
<feature type="compositionally biased region" description="Polar residues" evidence="6">
    <location>
        <begin position="338"/>
        <end position="354"/>
    </location>
</feature>
<dbReference type="InterPro" id="IPR027685">
    <property type="entry name" value="Shroom_fam"/>
</dbReference>
<keyword evidence="3" id="KW-0963">Cytoplasm</keyword>
<dbReference type="PANTHER" id="PTHR15012">
    <property type="entry name" value="APICAL PROTEIN/SHROOM-RELATED"/>
    <property type="match status" value="1"/>
</dbReference>
<feature type="compositionally biased region" description="Polar residues" evidence="6">
    <location>
        <begin position="654"/>
        <end position="673"/>
    </location>
</feature>
<dbReference type="PROSITE" id="PS51307">
    <property type="entry name" value="ASD2"/>
    <property type="match status" value="1"/>
</dbReference>
<feature type="region of interest" description="Disordered" evidence="6">
    <location>
        <begin position="818"/>
        <end position="935"/>
    </location>
</feature>
<feature type="region of interest" description="Disordered" evidence="6">
    <location>
        <begin position="279"/>
        <end position="307"/>
    </location>
</feature>
<reference evidence="8" key="2">
    <citation type="submission" date="2025-08" db="UniProtKB">
        <authorList>
            <consortium name="Ensembl"/>
        </authorList>
    </citation>
    <scope>IDENTIFICATION</scope>
</reference>
<dbReference type="Gene3D" id="6.10.250.3120">
    <property type="match status" value="1"/>
</dbReference>
<feature type="region of interest" description="Disordered" evidence="6">
    <location>
        <begin position="24"/>
        <end position="91"/>
    </location>
</feature>
<keyword evidence="9" id="KW-1185">Reference proteome</keyword>
<reference evidence="8 9" key="1">
    <citation type="submission" date="2019-04" db="EMBL/GenBank/DDBJ databases">
        <authorList>
            <consortium name="Wellcome Sanger Institute Data Sharing"/>
        </authorList>
    </citation>
    <scope>NUCLEOTIDE SEQUENCE [LARGE SCALE GENOMIC DNA]</scope>
</reference>